<reference evidence="2" key="1">
    <citation type="journal article" date="2019" name="Curr. Biol.">
        <title>Genome Sequence of Striga asiatica Provides Insight into the Evolution of Plant Parasitism.</title>
        <authorList>
            <person name="Yoshida S."/>
            <person name="Kim S."/>
            <person name="Wafula E.K."/>
            <person name="Tanskanen J."/>
            <person name="Kim Y.M."/>
            <person name="Honaas L."/>
            <person name="Yang Z."/>
            <person name="Spallek T."/>
            <person name="Conn C.E."/>
            <person name="Ichihashi Y."/>
            <person name="Cheong K."/>
            <person name="Cui S."/>
            <person name="Der J.P."/>
            <person name="Gundlach H."/>
            <person name="Jiao Y."/>
            <person name="Hori C."/>
            <person name="Ishida J.K."/>
            <person name="Kasahara H."/>
            <person name="Kiba T."/>
            <person name="Kim M.S."/>
            <person name="Koo N."/>
            <person name="Laohavisit A."/>
            <person name="Lee Y.H."/>
            <person name="Lumba S."/>
            <person name="McCourt P."/>
            <person name="Mortimer J.C."/>
            <person name="Mutuku J.M."/>
            <person name="Nomura T."/>
            <person name="Sasaki-Sekimoto Y."/>
            <person name="Seto Y."/>
            <person name="Wang Y."/>
            <person name="Wakatake T."/>
            <person name="Sakakibara H."/>
            <person name="Demura T."/>
            <person name="Yamaguchi S."/>
            <person name="Yoneyama K."/>
            <person name="Manabe R.I."/>
            <person name="Nelson D.C."/>
            <person name="Schulman A.H."/>
            <person name="Timko M.P."/>
            <person name="dePamphilis C.W."/>
            <person name="Choi D."/>
            <person name="Shirasu K."/>
        </authorList>
    </citation>
    <scope>NUCLEOTIDE SEQUENCE [LARGE SCALE GENOMIC DNA]</scope>
    <source>
        <strain evidence="2">cv. UVA1</strain>
    </source>
</reference>
<protein>
    <submittedName>
        <fullName evidence="1">S-adenosyl-L-methionine-dependentmethyltransferases superfamily protein</fullName>
    </submittedName>
</protein>
<organism evidence="1 2">
    <name type="scientific">Striga asiatica</name>
    <name type="common">Asiatic witchweed</name>
    <name type="synonym">Buchnera asiatica</name>
    <dbReference type="NCBI Taxonomy" id="4170"/>
    <lineage>
        <taxon>Eukaryota</taxon>
        <taxon>Viridiplantae</taxon>
        <taxon>Streptophyta</taxon>
        <taxon>Embryophyta</taxon>
        <taxon>Tracheophyta</taxon>
        <taxon>Spermatophyta</taxon>
        <taxon>Magnoliopsida</taxon>
        <taxon>eudicotyledons</taxon>
        <taxon>Gunneridae</taxon>
        <taxon>Pentapetalae</taxon>
        <taxon>asterids</taxon>
        <taxon>lamiids</taxon>
        <taxon>Lamiales</taxon>
        <taxon>Orobanchaceae</taxon>
        <taxon>Buchnereae</taxon>
        <taxon>Striga</taxon>
    </lineage>
</organism>
<dbReference type="GO" id="GO:0032259">
    <property type="term" value="P:methylation"/>
    <property type="evidence" value="ECO:0007669"/>
    <property type="project" value="UniProtKB-KW"/>
</dbReference>
<accession>A0A5A7QH26</accession>
<keyword evidence="1" id="KW-0808">Transferase</keyword>
<dbReference type="AlphaFoldDB" id="A0A5A7QH26"/>
<dbReference type="Proteomes" id="UP000325081">
    <property type="component" value="Unassembled WGS sequence"/>
</dbReference>
<gene>
    <name evidence="1" type="ORF">STAS_21251</name>
</gene>
<keyword evidence="1" id="KW-0489">Methyltransferase</keyword>
<proteinExistence type="predicted"/>
<comment type="caution">
    <text evidence="1">The sequence shown here is derived from an EMBL/GenBank/DDBJ whole genome shotgun (WGS) entry which is preliminary data.</text>
</comment>
<dbReference type="OrthoDB" id="1828127at2759"/>
<dbReference type="InterPro" id="IPR029063">
    <property type="entry name" value="SAM-dependent_MTases_sf"/>
</dbReference>
<sequence length="116" mass="13026">MHVPESEQAKCRELNLRDKIDEKSVLGLYAMNGGEGPNSYTQNSSYQYQVMNDFNTLFRDQIPRCGCTLDFACALNWLSGAFPQLGIKGELAGKEVFQAYSNHYANDITCGWMEGL</sequence>
<keyword evidence="2" id="KW-1185">Reference proteome</keyword>
<evidence type="ECO:0000313" key="1">
    <source>
        <dbReference type="EMBL" id="GER44364.1"/>
    </source>
</evidence>
<dbReference type="SUPFAM" id="SSF53335">
    <property type="entry name" value="S-adenosyl-L-methionine-dependent methyltransferases"/>
    <property type="match status" value="1"/>
</dbReference>
<evidence type="ECO:0000313" key="2">
    <source>
        <dbReference type="Proteomes" id="UP000325081"/>
    </source>
</evidence>
<dbReference type="EMBL" id="BKCP01006915">
    <property type="protein sequence ID" value="GER44364.1"/>
    <property type="molecule type" value="Genomic_DNA"/>
</dbReference>
<dbReference type="GO" id="GO:0008168">
    <property type="term" value="F:methyltransferase activity"/>
    <property type="evidence" value="ECO:0007669"/>
    <property type="project" value="UniProtKB-KW"/>
</dbReference>
<name>A0A5A7QH26_STRAF</name>